<dbReference type="RefSeq" id="WP_014214612.1">
    <property type="nucleotide sequence ID" value="NC_016605.1"/>
</dbReference>
<evidence type="ECO:0008006" key="3">
    <source>
        <dbReference type="Google" id="ProtNLM"/>
    </source>
</evidence>
<sequence>MAEIEINDEVQRLLQDVNDAFPGEVRLHFGKERSGYVRHDQSNQLINGDKILVEVSDVTAPDYTASHELLHMLLALKGFPQLFFKLTTGDEDADQQLMFFITELYDVVAHEIVVSEQRKHGLIDTVIESLFLNGIHETITPEKKDEIDPMSTLRLLMMMNAIVFYGDKIDQYSAEFEESYPQAWQAALDIMTKLDERDIKTPLDFRRKVIKAFKLFDGQMSKWGVAELHSMEFATLGSVFSERQLRLTVRQLFQIFHADLDEKATKTRAYIGLSIGEEQQNAFVLPTPKNKQSDEYFRELYNKNVKDLFEELKMPYSIRQ</sequence>
<gene>
    <name evidence="1" type="ordered locus">PECL_86</name>
</gene>
<keyword evidence="2" id="KW-1185">Reference proteome</keyword>
<reference evidence="1 2" key="1">
    <citation type="journal article" date="2012" name="J. Bacteriol.">
        <title>Complete Genome Sequence of the Beer Spoilage Organism Pediococcus claussenii ATCC BAA-344T.</title>
        <authorList>
            <person name="Pittet V."/>
            <person name="Abegunde T."/>
            <person name="Marfleet T."/>
            <person name="Haakensen M."/>
            <person name="Morrow K."/>
            <person name="Jayaprakash T."/>
            <person name="Schroeder K."/>
            <person name="Trost B."/>
            <person name="Byrns S."/>
            <person name="Bergsveinson J."/>
            <person name="Kusalik A."/>
            <person name="Ziola B."/>
        </authorList>
    </citation>
    <scope>NUCLEOTIDE SEQUENCE [LARGE SCALE GENOMIC DNA]</scope>
    <source>
        <strain evidence="1 2">ATCC BAA-344</strain>
    </source>
</reference>
<dbReference type="KEGG" id="pce:PECL_86"/>
<protein>
    <recommendedName>
        <fullName evidence="3">IpaB/EvcA family protein</fullName>
    </recommendedName>
</protein>
<proteinExistence type="predicted"/>
<dbReference type="AlphaFoldDB" id="G8PEF3"/>
<dbReference type="Proteomes" id="UP000005444">
    <property type="component" value="Chromosome"/>
</dbReference>
<dbReference type="PATRIC" id="fig|701521.8.peg.77"/>
<dbReference type="eggNOG" id="ENOG502ZU5A">
    <property type="taxonomic scope" value="Bacteria"/>
</dbReference>
<evidence type="ECO:0000313" key="1">
    <source>
        <dbReference type="EMBL" id="AEV94414.1"/>
    </source>
</evidence>
<dbReference type="EMBL" id="CP003137">
    <property type="protein sequence ID" value="AEV94414.1"/>
    <property type="molecule type" value="Genomic_DNA"/>
</dbReference>
<organism evidence="1 2">
    <name type="scientific">Pediococcus claussenii (strain ATCC BAA-344 / DSM 14800 / JCM 18046 / KCTC 3811 / LMG 21948 / P06)</name>
    <dbReference type="NCBI Taxonomy" id="701521"/>
    <lineage>
        <taxon>Bacteria</taxon>
        <taxon>Bacillati</taxon>
        <taxon>Bacillota</taxon>
        <taxon>Bacilli</taxon>
        <taxon>Lactobacillales</taxon>
        <taxon>Lactobacillaceae</taxon>
        <taxon>Pediococcus</taxon>
    </lineage>
</organism>
<dbReference type="HOGENOM" id="CLU_076062_0_0_9"/>
<dbReference type="STRING" id="701521.PECL_86"/>
<accession>G8PEF3</accession>
<name>G8PEF3_PEDCP</name>
<evidence type="ECO:0000313" key="2">
    <source>
        <dbReference type="Proteomes" id="UP000005444"/>
    </source>
</evidence>